<dbReference type="InterPro" id="IPR036866">
    <property type="entry name" value="RibonucZ/Hydroxyglut_hydro"/>
</dbReference>
<dbReference type="GO" id="GO:0030420">
    <property type="term" value="P:establishment of competence for transformation"/>
    <property type="evidence" value="ECO:0007669"/>
    <property type="project" value="InterPro"/>
</dbReference>
<evidence type="ECO:0000313" key="8">
    <source>
        <dbReference type="EMBL" id="KOC92758.1"/>
    </source>
</evidence>
<gene>
    <name evidence="8" type="ORF">NG42_00145</name>
</gene>
<dbReference type="SMART" id="SM00849">
    <property type="entry name" value="Lactamase_B"/>
    <property type="match status" value="1"/>
</dbReference>
<evidence type="ECO:0000313" key="9">
    <source>
        <dbReference type="Proteomes" id="UP000037088"/>
    </source>
</evidence>
<dbReference type="InterPro" id="IPR004797">
    <property type="entry name" value="Competence_ComEC/Rec2"/>
</dbReference>
<reference evidence="8 9" key="1">
    <citation type="journal article" date="2015" name="Int. J. Syst. Evol. Microbiol.">
        <title>Erwinia iniecta sp. nov., isolated from Russian wheat aphids (Diuraphis noxia).</title>
        <authorList>
            <person name="Campillo T."/>
            <person name="Luna E."/>
            <person name="Portier P."/>
            <person name="Fischer-Le Saux M."/>
            <person name="Lapitan N."/>
            <person name="Tisserat N.A."/>
            <person name="Leach J.E."/>
        </authorList>
    </citation>
    <scope>NUCLEOTIDE SEQUENCE [LARGE SCALE GENOMIC DNA]</scope>
    <source>
        <strain evidence="8 9">B120</strain>
    </source>
</reference>
<dbReference type="PANTHER" id="PTHR30619">
    <property type="entry name" value="DNA INTERNALIZATION/COMPETENCE PROTEIN COMEC/REC2"/>
    <property type="match status" value="1"/>
</dbReference>
<feature type="transmembrane region" description="Helical" evidence="6">
    <location>
        <begin position="227"/>
        <end position="246"/>
    </location>
</feature>
<evidence type="ECO:0000256" key="3">
    <source>
        <dbReference type="ARBA" id="ARBA00022692"/>
    </source>
</evidence>
<dbReference type="PANTHER" id="PTHR30619:SF1">
    <property type="entry name" value="RECOMBINATION PROTEIN 2"/>
    <property type="match status" value="1"/>
</dbReference>
<dbReference type="InterPro" id="IPR052159">
    <property type="entry name" value="Competence_DNA_uptake"/>
</dbReference>
<protein>
    <submittedName>
        <fullName evidence="8">Competence protein ComEC</fullName>
    </submittedName>
</protein>
<keyword evidence="9" id="KW-1185">Reference proteome</keyword>
<keyword evidence="4 6" id="KW-1133">Transmembrane helix</keyword>
<dbReference type="PATRIC" id="fig|1560201.3.peg.32"/>
<dbReference type="SUPFAM" id="SSF56281">
    <property type="entry name" value="Metallo-hydrolase/oxidoreductase"/>
    <property type="match status" value="1"/>
</dbReference>
<dbReference type="Gene3D" id="3.60.15.10">
    <property type="entry name" value="Ribonuclease Z/Hydroxyacylglutathione hydrolase-like"/>
    <property type="match status" value="1"/>
</dbReference>
<dbReference type="InterPro" id="IPR001279">
    <property type="entry name" value="Metallo-B-lactamas"/>
</dbReference>
<dbReference type="Pfam" id="PF03772">
    <property type="entry name" value="Competence"/>
    <property type="match status" value="1"/>
</dbReference>
<dbReference type="InterPro" id="IPR035681">
    <property type="entry name" value="ComA-like_MBL"/>
</dbReference>
<feature type="transmembrane region" description="Helical" evidence="6">
    <location>
        <begin position="471"/>
        <end position="489"/>
    </location>
</feature>
<dbReference type="InterPro" id="IPR004477">
    <property type="entry name" value="ComEC_N"/>
</dbReference>
<name>A0A0L7TBM6_9GAMM</name>
<dbReference type="Pfam" id="PF00753">
    <property type="entry name" value="Lactamase_B"/>
    <property type="match status" value="1"/>
</dbReference>
<keyword evidence="5 6" id="KW-0472">Membrane</keyword>
<feature type="domain" description="Metallo-beta-lactamase" evidence="7">
    <location>
        <begin position="507"/>
        <end position="688"/>
    </location>
</feature>
<evidence type="ECO:0000256" key="6">
    <source>
        <dbReference type="SAM" id="Phobius"/>
    </source>
</evidence>
<feature type="transmembrane region" description="Helical" evidence="6">
    <location>
        <begin position="359"/>
        <end position="376"/>
    </location>
</feature>
<dbReference type="NCBIfam" id="NF008580">
    <property type="entry name" value="PRK11539.1"/>
    <property type="match status" value="1"/>
</dbReference>
<accession>A0A0L7TBM6</accession>
<keyword evidence="2" id="KW-1003">Cell membrane</keyword>
<dbReference type="NCBIfam" id="TIGR00361">
    <property type="entry name" value="ComEC_Rec2"/>
    <property type="match status" value="1"/>
</dbReference>
<dbReference type="RefSeq" id="WP_052896531.1">
    <property type="nucleotide sequence ID" value="NZ_JRXE01000001.1"/>
</dbReference>
<dbReference type="Pfam" id="PF13567">
    <property type="entry name" value="DUF4131"/>
    <property type="match status" value="1"/>
</dbReference>
<comment type="caution">
    <text evidence="8">The sequence shown here is derived from an EMBL/GenBank/DDBJ whole genome shotgun (WGS) entry which is preliminary data.</text>
</comment>
<sequence length="753" mass="84788">MVKSLTQFSWMIICATLPLCWLPVLPPNHYLTLTGVVALVLLLIRWRTCRVLGMGLLLFIWSCSAARQTTEQLSQLSAEPVDVRIKIDSLINGGERLKVRLLSIEQRPLFPPVYAIIHSSLQTENACAGQHWQMTLRLRPVHARLNQGEFDRQRQALASQTLFNGRVLAARLVQRECSWRQKIIDRAQPHYQQLPWQSVLTALAFGERGEMAGDITRLLRETGTAHLMAISGMHIGLAAMSGWLLARGLQFLLPAHWIGYRMPLAVSLLVALLYTWLSGANPPAVRAMLALALWCGLRLAGLRCSGWQVWSLCIGLILFFDPLTILSDSFWLSALAVAALLLWYQWFPLPARFMRDQRCLILQLLHLQLGMMLLLMPVQGFIFHGLSLSALVANLIAVPVVSFISVPLILFSILTSFSSLSALSWWLADRSLALVINSLQLLPSGWLTLSETQALGCLLCWLALVVWRFGWWHASPITVISLLLTLIGWRQALPQPDWRIDMLDVGHGLAVVISRQGKAVIYDTGNRWPGGDAGERIIAPWLRWHGIEPQHIILSHIHLDHTGGTTSLLHAWPQLTVRSALGQPGHLPCYAGERWQWQQLNFQVLWPEKGNQRGQNNDSCVLLIDDGRHRVLLTGDLETAGERALVARYKTALQADIIQVPHHGSSTSSTGLLLRNVKGAAALASVARFNAWRLPSTQIIQRYQDNGYQWHDTALSGQLSVQFINENWQVKGLREQIMPRWYHQWFGVPRESR</sequence>
<dbReference type="GO" id="GO:0005886">
    <property type="term" value="C:plasma membrane"/>
    <property type="evidence" value="ECO:0007669"/>
    <property type="project" value="UniProtKB-SubCell"/>
</dbReference>
<dbReference type="InterPro" id="IPR025405">
    <property type="entry name" value="DUF4131"/>
</dbReference>
<feature type="transmembrane region" description="Helical" evidence="6">
    <location>
        <begin position="7"/>
        <end position="24"/>
    </location>
</feature>
<evidence type="ECO:0000256" key="2">
    <source>
        <dbReference type="ARBA" id="ARBA00022475"/>
    </source>
</evidence>
<evidence type="ECO:0000256" key="4">
    <source>
        <dbReference type="ARBA" id="ARBA00022989"/>
    </source>
</evidence>
<dbReference type="Proteomes" id="UP000037088">
    <property type="component" value="Unassembled WGS sequence"/>
</dbReference>
<feature type="transmembrane region" description="Helical" evidence="6">
    <location>
        <begin position="330"/>
        <end position="347"/>
    </location>
</feature>
<evidence type="ECO:0000259" key="7">
    <source>
        <dbReference type="SMART" id="SM00849"/>
    </source>
</evidence>
<keyword evidence="3 6" id="KW-0812">Transmembrane</keyword>
<feature type="transmembrane region" description="Helical" evidence="6">
    <location>
        <begin position="289"/>
        <end position="310"/>
    </location>
</feature>
<feature type="transmembrane region" description="Helical" evidence="6">
    <location>
        <begin position="258"/>
        <end position="277"/>
    </location>
</feature>
<dbReference type="EMBL" id="JRXE01000001">
    <property type="protein sequence ID" value="KOC92758.1"/>
    <property type="molecule type" value="Genomic_DNA"/>
</dbReference>
<dbReference type="CDD" id="cd07731">
    <property type="entry name" value="ComA-like_MBL-fold"/>
    <property type="match status" value="1"/>
</dbReference>
<comment type="subcellular location">
    <subcellularLocation>
        <location evidence="1">Cell membrane</location>
        <topology evidence="1">Multi-pass membrane protein</topology>
    </subcellularLocation>
</comment>
<dbReference type="NCBIfam" id="TIGR00360">
    <property type="entry name" value="ComEC_N-term"/>
    <property type="match status" value="1"/>
</dbReference>
<proteinExistence type="predicted"/>
<evidence type="ECO:0000256" key="1">
    <source>
        <dbReference type="ARBA" id="ARBA00004651"/>
    </source>
</evidence>
<dbReference type="AlphaFoldDB" id="A0A0L7TBM6"/>
<organism evidence="8 9">
    <name type="scientific">Winslowiella iniecta</name>
    <dbReference type="NCBI Taxonomy" id="1560201"/>
    <lineage>
        <taxon>Bacteria</taxon>
        <taxon>Pseudomonadati</taxon>
        <taxon>Pseudomonadota</taxon>
        <taxon>Gammaproteobacteria</taxon>
        <taxon>Enterobacterales</taxon>
        <taxon>Erwiniaceae</taxon>
        <taxon>Winslowiella</taxon>
    </lineage>
</organism>
<feature type="transmembrane region" description="Helical" evidence="6">
    <location>
        <begin position="30"/>
        <end position="46"/>
    </location>
</feature>
<evidence type="ECO:0000256" key="5">
    <source>
        <dbReference type="ARBA" id="ARBA00023136"/>
    </source>
</evidence>